<dbReference type="AlphaFoldDB" id="A0A2I1JVY7"/>
<sequence>MKHVDSTLPTKHNRETINMQTNMSHGLEAMTLTLRKPPVIADKIDKPLSELRVAIAASTGVHLRTDKPFILTGDASYRIIPGDVDYSDITISHVRYPNQAAHKDLDCVFPLKTLRSMAEKGIIGEVSPVNISWMGHVPRVDVLIEVTAKQIAETLEENNVDVVLLSPG</sequence>
<organism evidence="3 4">
    <name type="scientific">Falseniella ignava</name>
    <dbReference type="NCBI Taxonomy" id="137730"/>
    <lineage>
        <taxon>Bacteria</taxon>
        <taxon>Bacillati</taxon>
        <taxon>Bacillota</taxon>
        <taxon>Bacilli</taxon>
        <taxon>Lactobacillales</taxon>
        <taxon>Aerococcaceae</taxon>
        <taxon>Falseniella</taxon>
    </lineage>
</organism>
<dbReference type="RefSeq" id="WP_101954729.1">
    <property type="nucleotide sequence ID" value="NZ_PKHE01000026.1"/>
</dbReference>
<dbReference type="EMBL" id="PKHE01000026">
    <property type="protein sequence ID" value="PKY87539.1"/>
    <property type="molecule type" value="Genomic_DNA"/>
</dbReference>
<dbReference type="InterPro" id="IPR010187">
    <property type="entry name" value="Various_sel_PB"/>
</dbReference>
<comment type="caution">
    <text evidence="3">The sequence shown here is derived from an EMBL/GenBank/DDBJ whole genome shotgun (WGS) entry which is preliminary data.</text>
</comment>
<accession>A0A2I1JVY7</accession>
<name>A0A2I1JVY7_9LACT</name>
<protein>
    <recommendedName>
        <fullName evidence="5">D-proline reductase</fullName>
    </recommendedName>
</protein>
<gene>
    <name evidence="3" type="ORF">CYJ57_07345</name>
</gene>
<evidence type="ECO:0000256" key="2">
    <source>
        <dbReference type="ARBA" id="ARBA00023002"/>
    </source>
</evidence>
<keyword evidence="2" id="KW-0560">Oxidoreductase</keyword>
<reference evidence="3 4" key="1">
    <citation type="submission" date="2017-12" db="EMBL/GenBank/DDBJ databases">
        <title>Phylogenetic diversity of female urinary microbiome.</title>
        <authorList>
            <person name="Thomas-White K."/>
            <person name="Wolfe A.J."/>
        </authorList>
    </citation>
    <scope>NUCLEOTIDE SEQUENCE [LARGE SCALE GENOMIC DNA]</scope>
    <source>
        <strain evidence="3 4">UMB0898</strain>
    </source>
</reference>
<keyword evidence="1" id="KW-0712">Selenocysteine</keyword>
<dbReference type="Proteomes" id="UP000234384">
    <property type="component" value="Unassembled WGS sequence"/>
</dbReference>
<dbReference type="Pfam" id="PF07355">
    <property type="entry name" value="GRDB"/>
    <property type="match status" value="1"/>
</dbReference>
<evidence type="ECO:0008006" key="5">
    <source>
        <dbReference type="Google" id="ProtNLM"/>
    </source>
</evidence>
<dbReference type="GO" id="GO:0050485">
    <property type="term" value="F:oxidoreductase activity, acting on X-H and Y-H to form an X-Y bond, with a disulfide as acceptor"/>
    <property type="evidence" value="ECO:0007669"/>
    <property type="project" value="InterPro"/>
</dbReference>
<dbReference type="OrthoDB" id="1550957at2"/>
<proteinExistence type="predicted"/>
<evidence type="ECO:0000313" key="4">
    <source>
        <dbReference type="Proteomes" id="UP000234384"/>
    </source>
</evidence>
<evidence type="ECO:0000256" key="1">
    <source>
        <dbReference type="ARBA" id="ARBA00022933"/>
    </source>
</evidence>
<evidence type="ECO:0000313" key="3">
    <source>
        <dbReference type="EMBL" id="PKY87539.1"/>
    </source>
</evidence>